<keyword evidence="3 9" id="KW-0813">Transport</keyword>
<keyword evidence="5 9" id="KW-0653">Protein transport</keyword>
<reference evidence="10" key="2">
    <citation type="submission" date="2025-08" db="UniProtKB">
        <authorList>
            <consortium name="Ensembl"/>
        </authorList>
    </citation>
    <scope>IDENTIFICATION</scope>
</reference>
<dbReference type="AlphaFoldDB" id="A0A8B9W7E6"/>
<evidence type="ECO:0000313" key="10">
    <source>
        <dbReference type="Ensembl" id="ENSBGRP00000003418.1"/>
    </source>
</evidence>
<keyword evidence="7 9" id="KW-0472">Membrane</keyword>
<accession>A0A8B9W7E6</accession>
<comment type="similarity">
    <text evidence="8 9">Belongs to the SFT2 family.</text>
</comment>
<dbReference type="InterPro" id="IPR011691">
    <property type="entry name" value="Vesicle_transpt_SFT2"/>
</dbReference>
<dbReference type="InterPro" id="IPR007305">
    <property type="entry name" value="Vesicle_transpt_Got1/SFT2"/>
</dbReference>
<comment type="subcellular location">
    <subcellularLocation>
        <location evidence="2 9">Membrane</location>
        <topology evidence="2 9">Multi-pass membrane protein</topology>
    </subcellularLocation>
</comment>
<sequence length="98" mass="10955">AEGWKTVLSGIYKPGAGGQVLDASFLHFHTRMRWFVICFLWGIFCWIIGTGWVWIPGGIKPSAVFYTLGNIARSTSICLLMGPLKHVISETKRKSIEV</sequence>
<dbReference type="GeneTree" id="ENSGT00950000185438"/>
<reference evidence="10" key="3">
    <citation type="submission" date="2025-09" db="UniProtKB">
        <authorList>
            <consortium name="Ensembl"/>
        </authorList>
    </citation>
    <scope>IDENTIFICATION</scope>
</reference>
<evidence type="ECO:0000256" key="4">
    <source>
        <dbReference type="ARBA" id="ARBA00022692"/>
    </source>
</evidence>
<reference evidence="10" key="1">
    <citation type="submission" date="2019-05" db="EMBL/GenBank/DDBJ databases">
        <authorList>
            <person name="Zhang S."/>
            <person name="Liu J."/>
        </authorList>
    </citation>
    <scope>NUCLEOTIDE SEQUENCE [LARGE SCALE GENOMIC DNA]</scope>
</reference>
<dbReference type="Proteomes" id="UP000694520">
    <property type="component" value="Chromosome 6"/>
</dbReference>
<proteinExistence type="inferred from homology"/>
<evidence type="ECO:0000256" key="2">
    <source>
        <dbReference type="ARBA" id="ARBA00004141"/>
    </source>
</evidence>
<evidence type="ECO:0000256" key="1">
    <source>
        <dbReference type="ARBA" id="ARBA00003566"/>
    </source>
</evidence>
<protein>
    <recommendedName>
        <fullName evidence="9">Vesicle transport protein</fullName>
    </recommendedName>
</protein>
<keyword evidence="4 9" id="KW-0812">Transmembrane</keyword>
<evidence type="ECO:0000256" key="5">
    <source>
        <dbReference type="ARBA" id="ARBA00022927"/>
    </source>
</evidence>
<comment type="function">
    <text evidence="1 9">May be involved in fusion of retrograde transport vesicles derived from an endocytic compartment with the Golgi complex.</text>
</comment>
<feature type="transmembrane region" description="Helical" evidence="9">
    <location>
        <begin position="34"/>
        <end position="57"/>
    </location>
</feature>
<dbReference type="GO" id="GO:0005737">
    <property type="term" value="C:cytoplasm"/>
    <property type="evidence" value="ECO:0007669"/>
    <property type="project" value="UniProtKB-ARBA"/>
</dbReference>
<evidence type="ECO:0000256" key="9">
    <source>
        <dbReference type="RuleBase" id="RU363111"/>
    </source>
</evidence>
<evidence type="ECO:0000256" key="8">
    <source>
        <dbReference type="ARBA" id="ARBA00025800"/>
    </source>
</evidence>
<organism evidence="10 11">
    <name type="scientific">Bos mutus grunniens</name>
    <name type="common">Wild yak</name>
    <name type="synonym">Bos grunniens</name>
    <dbReference type="NCBI Taxonomy" id="30521"/>
    <lineage>
        <taxon>Eukaryota</taxon>
        <taxon>Metazoa</taxon>
        <taxon>Chordata</taxon>
        <taxon>Craniata</taxon>
        <taxon>Vertebrata</taxon>
        <taxon>Euteleostomi</taxon>
        <taxon>Mammalia</taxon>
        <taxon>Eutheria</taxon>
        <taxon>Laurasiatheria</taxon>
        <taxon>Artiodactyla</taxon>
        <taxon>Ruminantia</taxon>
        <taxon>Pecora</taxon>
        <taxon>Bovidae</taxon>
        <taxon>Bovinae</taxon>
        <taxon>Bos</taxon>
    </lineage>
</organism>
<keyword evidence="11" id="KW-1185">Reference proteome</keyword>
<evidence type="ECO:0000256" key="7">
    <source>
        <dbReference type="ARBA" id="ARBA00023136"/>
    </source>
</evidence>
<evidence type="ECO:0000313" key="11">
    <source>
        <dbReference type="Proteomes" id="UP000694520"/>
    </source>
</evidence>
<dbReference type="Pfam" id="PF04178">
    <property type="entry name" value="Got1"/>
    <property type="match status" value="1"/>
</dbReference>
<dbReference type="GO" id="GO:0016192">
    <property type="term" value="P:vesicle-mediated transport"/>
    <property type="evidence" value="ECO:0007669"/>
    <property type="project" value="InterPro"/>
</dbReference>
<evidence type="ECO:0000256" key="3">
    <source>
        <dbReference type="ARBA" id="ARBA00022448"/>
    </source>
</evidence>
<dbReference type="Ensembl" id="ENSBGRT00000003900.1">
    <property type="protein sequence ID" value="ENSBGRP00000003418.1"/>
    <property type="gene ID" value="ENSBGRG00000002087.1"/>
</dbReference>
<evidence type="ECO:0000256" key="6">
    <source>
        <dbReference type="ARBA" id="ARBA00022989"/>
    </source>
</evidence>
<dbReference type="PANTHER" id="PTHR23137">
    <property type="entry name" value="VESICLE TRANSPORT PROTEIN-RELATED"/>
    <property type="match status" value="1"/>
</dbReference>
<dbReference type="GO" id="GO:0016020">
    <property type="term" value="C:membrane"/>
    <property type="evidence" value="ECO:0007669"/>
    <property type="project" value="UniProtKB-SubCell"/>
</dbReference>
<dbReference type="GO" id="GO:0012505">
    <property type="term" value="C:endomembrane system"/>
    <property type="evidence" value="ECO:0007669"/>
    <property type="project" value="UniProtKB-ARBA"/>
</dbReference>
<comment type="caution">
    <text evidence="9">Lacks conserved residue(s) required for the propagation of feature annotation.</text>
</comment>
<dbReference type="GO" id="GO:0015031">
    <property type="term" value="P:protein transport"/>
    <property type="evidence" value="ECO:0007669"/>
    <property type="project" value="UniProtKB-KW"/>
</dbReference>
<dbReference type="PANTHER" id="PTHR23137:SF24">
    <property type="entry name" value="VESICLE TRANSPORT PROTEIN SFT2A"/>
    <property type="match status" value="1"/>
</dbReference>
<name>A0A8B9W7E6_BOSMU</name>
<keyword evidence="6 9" id="KW-1133">Transmembrane helix</keyword>